<dbReference type="SFLD" id="SFLDG01129">
    <property type="entry name" value="C1.5:_HAD__Beta-PGM__Phosphata"/>
    <property type="match status" value="1"/>
</dbReference>
<dbReference type="Gene3D" id="1.10.150.240">
    <property type="entry name" value="Putative phosphatase, domain 2"/>
    <property type="match status" value="1"/>
</dbReference>
<dbReference type="InterPro" id="IPR036412">
    <property type="entry name" value="HAD-like_sf"/>
</dbReference>
<evidence type="ECO:0000313" key="2">
    <source>
        <dbReference type="Proteomes" id="UP000187172"/>
    </source>
</evidence>
<dbReference type="PRINTS" id="PR00413">
    <property type="entry name" value="HADHALOGNASE"/>
</dbReference>
<comment type="caution">
    <text evidence="1">The sequence shown here is derived from an EMBL/GenBank/DDBJ whole genome shotgun (WGS) entry which is preliminary data.</text>
</comment>
<dbReference type="InterPro" id="IPR051806">
    <property type="entry name" value="HAD-like_SPP"/>
</dbReference>
<dbReference type="SUPFAM" id="SSF56784">
    <property type="entry name" value="HAD-like"/>
    <property type="match status" value="1"/>
</dbReference>
<proteinExistence type="predicted"/>
<dbReference type="STRING" id="297318.BK138_02070"/>
<dbReference type="SFLD" id="SFLDG01135">
    <property type="entry name" value="C1.5.6:_HAD__Beta-PGM__Phospha"/>
    <property type="match status" value="1"/>
</dbReference>
<dbReference type="Pfam" id="PF13419">
    <property type="entry name" value="HAD_2"/>
    <property type="match status" value="1"/>
</dbReference>
<dbReference type="PANTHER" id="PTHR43481">
    <property type="entry name" value="FRUCTOSE-1-PHOSPHATE PHOSPHATASE"/>
    <property type="match status" value="1"/>
</dbReference>
<name>A0A1R1F086_9BACL</name>
<dbReference type="Proteomes" id="UP000187172">
    <property type="component" value="Unassembled WGS sequence"/>
</dbReference>
<dbReference type="SFLD" id="SFLDS00003">
    <property type="entry name" value="Haloacid_Dehalogenase"/>
    <property type="match status" value="1"/>
</dbReference>
<dbReference type="Gene3D" id="3.40.50.1000">
    <property type="entry name" value="HAD superfamily/HAD-like"/>
    <property type="match status" value="1"/>
</dbReference>
<evidence type="ECO:0000313" key="1">
    <source>
        <dbReference type="EMBL" id="OMF57422.1"/>
    </source>
</evidence>
<dbReference type="AlphaFoldDB" id="A0A1R1F086"/>
<organism evidence="1 2">
    <name type="scientific">Paenibacillus rhizosphaerae</name>
    <dbReference type="NCBI Taxonomy" id="297318"/>
    <lineage>
        <taxon>Bacteria</taxon>
        <taxon>Bacillati</taxon>
        <taxon>Bacillota</taxon>
        <taxon>Bacilli</taxon>
        <taxon>Bacillales</taxon>
        <taxon>Paenibacillaceae</taxon>
        <taxon>Paenibacillus</taxon>
    </lineage>
</organism>
<keyword evidence="2" id="KW-1185">Reference proteome</keyword>
<dbReference type="RefSeq" id="WP_076165206.1">
    <property type="nucleotide sequence ID" value="NZ_MRTP01000001.1"/>
</dbReference>
<protein>
    <recommendedName>
        <fullName evidence="3">Phosphatase</fullName>
    </recommendedName>
</protein>
<dbReference type="NCBIfam" id="TIGR01509">
    <property type="entry name" value="HAD-SF-IA-v3"/>
    <property type="match status" value="1"/>
</dbReference>
<dbReference type="GO" id="GO:0050308">
    <property type="term" value="F:sugar-phosphatase activity"/>
    <property type="evidence" value="ECO:0007669"/>
    <property type="project" value="TreeGrafter"/>
</dbReference>
<sequence length="238" mass="25658">MFKAIAFDMDGVLIDTQSSVKEFWNQVATGCGIRLKPSDFNQFIYGCQASYTLDRLFPKLTSIERAVVLSKLESHEATMTYQEIIGVSTFLASVREAGVKTALVTSASASKVNEVIYQMKWQTYFDVIVTAEHIAQGKPAPDCYLLAAERLNVDPGSCIVFEDASSGVRSAVAAGMYVAGVGVDRLLKGEGAAVVVDNFKSVKLVSKNGGSSKSHIHIGEVSVPIRTSYNRTLGSGKE</sequence>
<gene>
    <name evidence="1" type="ORF">BK138_02070</name>
</gene>
<accession>A0A1R1F086</accession>
<dbReference type="PANTHER" id="PTHR43481:SF4">
    <property type="entry name" value="GLYCEROL-1-PHOSPHATE PHOSPHOHYDROLASE 1-RELATED"/>
    <property type="match status" value="1"/>
</dbReference>
<evidence type="ECO:0008006" key="3">
    <source>
        <dbReference type="Google" id="ProtNLM"/>
    </source>
</evidence>
<dbReference type="EMBL" id="MRTP01000001">
    <property type="protein sequence ID" value="OMF57422.1"/>
    <property type="molecule type" value="Genomic_DNA"/>
</dbReference>
<dbReference type="InterPro" id="IPR041492">
    <property type="entry name" value="HAD_2"/>
</dbReference>
<reference evidence="1 2" key="1">
    <citation type="submission" date="2016-11" db="EMBL/GenBank/DDBJ databases">
        <title>Paenibacillus species isolates.</title>
        <authorList>
            <person name="Beno S.M."/>
        </authorList>
    </citation>
    <scope>NUCLEOTIDE SEQUENCE [LARGE SCALE GENOMIC DNA]</scope>
    <source>
        <strain evidence="1 2">FSL R5-0378</strain>
    </source>
</reference>
<dbReference type="InterPro" id="IPR006439">
    <property type="entry name" value="HAD-SF_hydro_IA"/>
</dbReference>
<dbReference type="InterPro" id="IPR023198">
    <property type="entry name" value="PGP-like_dom2"/>
</dbReference>
<dbReference type="InterPro" id="IPR023214">
    <property type="entry name" value="HAD_sf"/>
</dbReference>